<dbReference type="EMBL" id="CAJMXA010000990">
    <property type="protein sequence ID" value="CAE6448235.1"/>
    <property type="molecule type" value="Genomic_DNA"/>
</dbReference>
<accession>A0A8H3GE24</accession>
<evidence type="ECO:0000313" key="2">
    <source>
        <dbReference type="EMBL" id="CAE6448235.1"/>
    </source>
</evidence>
<feature type="region of interest" description="Disordered" evidence="1">
    <location>
        <begin position="72"/>
        <end position="117"/>
    </location>
</feature>
<feature type="region of interest" description="Disordered" evidence="1">
    <location>
        <begin position="200"/>
        <end position="258"/>
    </location>
</feature>
<protein>
    <submittedName>
        <fullName evidence="2">Uncharacterized protein</fullName>
    </submittedName>
</protein>
<gene>
    <name evidence="2" type="ORF">RDB_LOCUS45891</name>
</gene>
<evidence type="ECO:0000313" key="3">
    <source>
        <dbReference type="Proteomes" id="UP000663853"/>
    </source>
</evidence>
<proteinExistence type="predicted"/>
<comment type="caution">
    <text evidence="2">The sequence shown here is derived from an EMBL/GenBank/DDBJ whole genome shotgun (WGS) entry which is preliminary data.</text>
</comment>
<reference evidence="2" key="1">
    <citation type="submission" date="2021-01" db="EMBL/GenBank/DDBJ databases">
        <authorList>
            <person name="Kaushik A."/>
        </authorList>
    </citation>
    <scope>NUCLEOTIDE SEQUENCE</scope>
    <source>
        <strain evidence="2">AG6-10EEA</strain>
    </source>
</reference>
<feature type="compositionally biased region" description="Polar residues" evidence="1">
    <location>
        <begin position="445"/>
        <end position="462"/>
    </location>
</feature>
<name>A0A8H3GE24_9AGAM</name>
<dbReference type="AlphaFoldDB" id="A0A8H3GE24"/>
<feature type="compositionally biased region" description="Basic and acidic residues" evidence="1">
    <location>
        <begin position="248"/>
        <end position="257"/>
    </location>
</feature>
<feature type="compositionally biased region" description="Low complexity" evidence="1">
    <location>
        <begin position="176"/>
        <end position="188"/>
    </location>
</feature>
<feature type="region of interest" description="Disordered" evidence="1">
    <location>
        <begin position="445"/>
        <end position="479"/>
    </location>
</feature>
<evidence type="ECO:0000256" key="1">
    <source>
        <dbReference type="SAM" id="MobiDB-lite"/>
    </source>
</evidence>
<organism evidence="2 3">
    <name type="scientific">Rhizoctonia solani</name>
    <dbReference type="NCBI Taxonomy" id="456999"/>
    <lineage>
        <taxon>Eukaryota</taxon>
        <taxon>Fungi</taxon>
        <taxon>Dikarya</taxon>
        <taxon>Basidiomycota</taxon>
        <taxon>Agaricomycotina</taxon>
        <taxon>Agaricomycetes</taxon>
        <taxon>Cantharellales</taxon>
        <taxon>Ceratobasidiaceae</taxon>
        <taxon>Rhizoctonia</taxon>
    </lineage>
</organism>
<feature type="compositionally biased region" description="Polar residues" evidence="1">
    <location>
        <begin position="106"/>
        <end position="117"/>
    </location>
</feature>
<sequence>MNSPLGGSHPAAVIDRDTLAATIALASDALAAAAEALAEAAKAISDAASTARTVEPTKPSSGIVSHVDLAAPFNSSSGASRQDEHQFGGSNPEPDTASPAAEHGISSESSLQDVSSATPAYKGGISLLLSLDYEDGRPNSEDHSNLNNKALQDQVSGHAVTERTPRSQFAQDILRTSTPVPSISSESSSEVDLVPLHLAPASQSFSPRPSPRARETEDGWSNAPDEVKYQPSRISGTLFSSPIAGPSEARDTTRPPPRELNYALYSRRNADKYRQNIVNTRIPPGRNYIHLDQPPDALRFIAYVARQVDKIVCVIHEEGTVGAKMRELEELTSAKVYCIFKSSQVKPLQKRFHNQLKPAPPIIAMIPSSLLSSTVYKDFRSDGVLYWGPPPNTPEYATEILASSPPEQISCVMIFGEPQSIASKYGLSPYPNIVLDRFRNTVFNPLSQPPRQTLPQTIQVGTPWTPPPPSAPSNSRAPNISKNLTMDTTSLPTGHYYIVLDQANDINIIPIIAYIALNTKKVMCYIPDENLPRYPTLIKSIANLNLIVPSGKGKKMKGPTNRLKSEPRGLLLGASGTNWNSCWTKSLADCVIHCGVPLDLNYCHIKI</sequence>
<dbReference type="Proteomes" id="UP000663853">
    <property type="component" value="Unassembled WGS sequence"/>
</dbReference>
<feature type="region of interest" description="Disordered" evidence="1">
    <location>
        <begin position="154"/>
        <end position="188"/>
    </location>
</feature>